<evidence type="ECO:0000313" key="16">
    <source>
        <dbReference type="Proteomes" id="UP000216361"/>
    </source>
</evidence>
<comment type="similarity">
    <text evidence="3 13">Belongs to the membrane-bound acyltransferase family.</text>
</comment>
<evidence type="ECO:0000256" key="7">
    <source>
        <dbReference type="ARBA" id="ARBA00022692"/>
    </source>
</evidence>
<keyword evidence="7 14" id="KW-0812">Transmembrane</keyword>
<keyword evidence="9 14" id="KW-1133">Transmembrane helix</keyword>
<dbReference type="AlphaFoldDB" id="A0A255XS03"/>
<evidence type="ECO:0000256" key="12">
    <source>
        <dbReference type="ARBA" id="ARBA00031030"/>
    </source>
</evidence>
<dbReference type="PANTHER" id="PTHR13285:SF23">
    <property type="entry name" value="TEICHOIC ACID D-ALANYLTRANSFERASE"/>
    <property type="match status" value="1"/>
</dbReference>
<keyword evidence="8" id="KW-0016">Alginate biosynthesis</keyword>
<keyword evidence="11 13" id="KW-0012">Acyltransferase</keyword>
<feature type="transmembrane region" description="Helical" evidence="14">
    <location>
        <begin position="386"/>
        <end position="414"/>
    </location>
</feature>
<evidence type="ECO:0000256" key="8">
    <source>
        <dbReference type="ARBA" id="ARBA00022841"/>
    </source>
</evidence>
<accession>A0A255XS03</accession>
<evidence type="ECO:0000256" key="1">
    <source>
        <dbReference type="ARBA" id="ARBA00004651"/>
    </source>
</evidence>
<dbReference type="Proteomes" id="UP000216361">
    <property type="component" value="Unassembled WGS sequence"/>
</dbReference>
<evidence type="ECO:0000256" key="13">
    <source>
        <dbReference type="PIRNR" id="PIRNR016636"/>
    </source>
</evidence>
<dbReference type="GO" id="GO:0016746">
    <property type="term" value="F:acyltransferase activity"/>
    <property type="evidence" value="ECO:0007669"/>
    <property type="project" value="UniProtKB-KW"/>
</dbReference>
<evidence type="ECO:0000256" key="10">
    <source>
        <dbReference type="ARBA" id="ARBA00023136"/>
    </source>
</evidence>
<feature type="transmembrane region" description="Helical" evidence="14">
    <location>
        <begin position="114"/>
        <end position="133"/>
    </location>
</feature>
<feature type="transmembrane region" description="Helical" evidence="14">
    <location>
        <begin position="153"/>
        <end position="172"/>
    </location>
</feature>
<evidence type="ECO:0000256" key="5">
    <source>
        <dbReference type="ARBA" id="ARBA00022475"/>
    </source>
</evidence>
<keyword evidence="5 13" id="KW-1003">Cell membrane</keyword>
<feature type="transmembrane region" description="Helical" evidence="14">
    <location>
        <begin position="434"/>
        <end position="462"/>
    </location>
</feature>
<dbReference type="PIRSF" id="PIRSF500217">
    <property type="entry name" value="AlgI"/>
    <property type="match status" value="1"/>
</dbReference>
<evidence type="ECO:0000256" key="6">
    <source>
        <dbReference type="ARBA" id="ARBA00022679"/>
    </source>
</evidence>
<evidence type="ECO:0000256" key="14">
    <source>
        <dbReference type="SAM" id="Phobius"/>
    </source>
</evidence>
<protein>
    <recommendedName>
        <fullName evidence="4">Probable alginate O-acetylase AlgI</fullName>
    </recommendedName>
    <alternativeName>
        <fullName evidence="12">Alginate biosynthesis protein AlgI</fullName>
    </alternativeName>
</protein>
<gene>
    <name evidence="15" type="ORF">CHR90_05930</name>
</gene>
<evidence type="ECO:0000256" key="4">
    <source>
        <dbReference type="ARBA" id="ARBA00016084"/>
    </source>
</evidence>
<sequence>MLFPTLNYALFFVAVFALVWSMPTLPARKAVLVVASYFFYAQWSTLFAGLLAASSLTNFAFGVWLASRPADRRKPILILGVALNLGLLGVFKYYNFFLESLADLLLVLGWQRDMPFLTLILPVGISFFTFHGISYIVDVAREEIPPTRNPLDLLLYLAFFPQLVAGPIVRAAQFLPQLHRLPRFSEVQVGPAVVLILGGLLKKMVIADALATHLVDPVFNSPITAGTLDLWMAAYGYAVQIYCDFSAYSDIAIGSAALLGYRFPLNFDRPYRATSFSDFWRRWHISLSSWLRDYLYIPLGGNRGGTLATARNLAVTMLLGGLWHGAAWTFVLWGALHGGALGLERWAGGAWRRLPALLRGLVVFHTVCAAWILFRSPDLASAVDYLLGLLGGYADAEPLTNVPLVALIALALASQFMPDRIGPRLGHALDRLPWWGWGALIGVLVLTLEGLGPQGVAPFIYFQF</sequence>
<dbReference type="InterPro" id="IPR028362">
    <property type="entry name" value="AlgI"/>
</dbReference>
<keyword evidence="16" id="KW-1185">Reference proteome</keyword>
<dbReference type="GO" id="GO:0005886">
    <property type="term" value="C:plasma membrane"/>
    <property type="evidence" value="ECO:0007669"/>
    <property type="project" value="UniProtKB-SubCell"/>
</dbReference>
<dbReference type="Pfam" id="PF03062">
    <property type="entry name" value="MBOAT"/>
    <property type="match status" value="1"/>
</dbReference>
<proteinExistence type="inferred from homology"/>
<feature type="transmembrane region" description="Helical" evidence="14">
    <location>
        <begin position="39"/>
        <end position="64"/>
    </location>
</feature>
<evidence type="ECO:0000256" key="9">
    <source>
        <dbReference type="ARBA" id="ARBA00022989"/>
    </source>
</evidence>
<feature type="transmembrane region" description="Helical" evidence="14">
    <location>
        <begin position="356"/>
        <end position="374"/>
    </location>
</feature>
<dbReference type="PANTHER" id="PTHR13285">
    <property type="entry name" value="ACYLTRANSFERASE"/>
    <property type="match status" value="1"/>
</dbReference>
<dbReference type="RefSeq" id="WP_094408080.1">
    <property type="nucleotide sequence ID" value="NZ_BMJZ01000006.1"/>
</dbReference>
<dbReference type="PIRSF" id="PIRSF016636">
    <property type="entry name" value="AlgI_DltB"/>
    <property type="match status" value="1"/>
</dbReference>
<evidence type="ECO:0000313" key="15">
    <source>
        <dbReference type="EMBL" id="OYQ19661.1"/>
    </source>
</evidence>
<feature type="transmembrane region" description="Helical" evidence="14">
    <location>
        <begin position="76"/>
        <end position="94"/>
    </location>
</feature>
<name>A0A255XS03_9PROT</name>
<dbReference type="OrthoDB" id="139172at2"/>
<comment type="pathway">
    <text evidence="2">Glycan biosynthesis; alginate biosynthesis.</text>
</comment>
<dbReference type="InterPro" id="IPR024194">
    <property type="entry name" value="Ac/AlaTfrase_AlgI/DltB"/>
</dbReference>
<dbReference type="GO" id="GO:0042121">
    <property type="term" value="P:alginic acid biosynthetic process"/>
    <property type="evidence" value="ECO:0007669"/>
    <property type="project" value="UniProtKB-KW"/>
</dbReference>
<dbReference type="EMBL" id="NOXS01000030">
    <property type="protein sequence ID" value="OYQ19661.1"/>
    <property type="molecule type" value="Genomic_DNA"/>
</dbReference>
<evidence type="ECO:0000256" key="3">
    <source>
        <dbReference type="ARBA" id="ARBA00010323"/>
    </source>
</evidence>
<evidence type="ECO:0000256" key="2">
    <source>
        <dbReference type="ARBA" id="ARBA00005182"/>
    </source>
</evidence>
<feature type="transmembrane region" description="Helical" evidence="14">
    <location>
        <begin position="313"/>
        <end position="336"/>
    </location>
</feature>
<keyword evidence="10 13" id="KW-0472">Membrane</keyword>
<dbReference type="InterPro" id="IPR051085">
    <property type="entry name" value="MB_O-acyltransferase"/>
</dbReference>
<comment type="caution">
    <text evidence="15">The sequence shown here is derived from an EMBL/GenBank/DDBJ whole genome shotgun (WGS) entry which is preliminary data.</text>
</comment>
<evidence type="ECO:0000256" key="11">
    <source>
        <dbReference type="ARBA" id="ARBA00023315"/>
    </source>
</evidence>
<organism evidence="15 16">
    <name type="scientific">Elstera cyanobacteriorum</name>
    <dbReference type="NCBI Taxonomy" id="2022747"/>
    <lineage>
        <taxon>Bacteria</taxon>
        <taxon>Pseudomonadati</taxon>
        <taxon>Pseudomonadota</taxon>
        <taxon>Alphaproteobacteria</taxon>
        <taxon>Rhodospirillales</taxon>
        <taxon>Rhodospirillaceae</taxon>
        <taxon>Elstera</taxon>
    </lineage>
</organism>
<keyword evidence="6 13" id="KW-0808">Transferase</keyword>
<comment type="subcellular location">
    <subcellularLocation>
        <location evidence="1">Cell membrane</location>
        <topology evidence="1">Multi-pass membrane protein</topology>
    </subcellularLocation>
</comment>
<reference evidence="15 16" key="1">
    <citation type="submission" date="2017-07" db="EMBL/GenBank/DDBJ databases">
        <title>Elstera cyanobacteriorum sp. nov., a novel bacterium isolated from cyanobacterial aggregates in a eutrophic lake.</title>
        <authorList>
            <person name="Cai H."/>
        </authorList>
    </citation>
    <scope>NUCLEOTIDE SEQUENCE [LARGE SCALE GENOMIC DNA]</scope>
    <source>
        <strain evidence="15 16">TH019</strain>
    </source>
</reference>
<dbReference type="InterPro" id="IPR004299">
    <property type="entry name" value="MBOAT_fam"/>
</dbReference>